<dbReference type="GO" id="GO:0000480">
    <property type="term" value="P:endonucleolytic cleavage in 5'-ETS of tricistronic rRNA transcript (SSU-rRNA, 5.8S rRNA, LSU-rRNA)"/>
    <property type="evidence" value="ECO:0007669"/>
    <property type="project" value="TreeGrafter"/>
</dbReference>
<dbReference type="EnsemblMetazoa" id="CJA03701.1">
    <property type="protein sequence ID" value="CJA03701.1"/>
    <property type="gene ID" value="WBGene00122905"/>
</dbReference>
<protein>
    <recommendedName>
        <fullName evidence="4">Activator of basal transcription 1</fullName>
    </recommendedName>
</protein>
<feature type="region of interest" description="Disordered" evidence="1">
    <location>
        <begin position="241"/>
        <end position="269"/>
    </location>
</feature>
<feature type="region of interest" description="Disordered" evidence="1">
    <location>
        <begin position="1"/>
        <end position="75"/>
    </location>
</feature>
<feature type="compositionally biased region" description="Acidic residues" evidence="1">
    <location>
        <begin position="25"/>
        <end position="49"/>
    </location>
</feature>
<reference evidence="2" key="2">
    <citation type="submission" date="2022-06" db="UniProtKB">
        <authorList>
            <consortium name="EnsemblMetazoa"/>
        </authorList>
    </citation>
    <scope>IDENTIFICATION</scope>
    <source>
        <strain evidence="2">DF5081</strain>
    </source>
</reference>
<accession>A0A8R1DJB3</accession>
<evidence type="ECO:0000313" key="2">
    <source>
        <dbReference type="EnsemblMetazoa" id="CJA03701.1"/>
    </source>
</evidence>
<dbReference type="GO" id="GO:0000447">
    <property type="term" value="P:endonucleolytic cleavage in ITS1 to separate SSU-rRNA from 5.8S rRNA and LSU-rRNA from tricistronic rRNA transcript (SSU-rRNA, 5.8S rRNA, LSU-rRNA)"/>
    <property type="evidence" value="ECO:0007669"/>
    <property type="project" value="TreeGrafter"/>
</dbReference>
<proteinExistence type="predicted"/>
<dbReference type="InterPro" id="IPR012677">
    <property type="entry name" value="Nucleotide-bd_a/b_plait_sf"/>
</dbReference>
<dbReference type="GO" id="GO:0000472">
    <property type="term" value="P:endonucleolytic cleavage to generate mature 5'-end of SSU-rRNA from (SSU-rRNA, 5.8S rRNA, LSU-rRNA)"/>
    <property type="evidence" value="ECO:0007669"/>
    <property type="project" value="TreeGrafter"/>
</dbReference>
<dbReference type="OMA" id="DDEMETF"/>
<reference evidence="3" key="1">
    <citation type="submission" date="2010-08" db="EMBL/GenBank/DDBJ databases">
        <authorList>
            <consortium name="Caenorhabditis japonica Sequencing Consortium"/>
            <person name="Wilson R.K."/>
        </authorList>
    </citation>
    <scope>NUCLEOTIDE SEQUENCE [LARGE SCALE GENOMIC DNA]</scope>
    <source>
        <strain evidence="3">DF5081</strain>
    </source>
</reference>
<dbReference type="Proteomes" id="UP000005237">
    <property type="component" value="Unassembled WGS sequence"/>
</dbReference>
<dbReference type="PANTHER" id="PTHR12311">
    <property type="entry name" value="ACTIVATOR OF BASAL TRANSCRIPTION 1"/>
    <property type="match status" value="1"/>
</dbReference>
<organism evidence="2 3">
    <name type="scientific">Caenorhabditis japonica</name>
    <dbReference type="NCBI Taxonomy" id="281687"/>
    <lineage>
        <taxon>Eukaryota</taxon>
        <taxon>Metazoa</taxon>
        <taxon>Ecdysozoa</taxon>
        <taxon>Nematoda</taxon>
        <taxon>Chromadorea</taxon>
        <taxon>Rhabditida</taxon>
        <taxon>Rhabditina</taxon>
        <taxon>Rhabditomorpha</taxon>
        <taxon>Rhabditoidea</taxon>
        <taxon>Rhabditidae</taxon>
        <taxon>Peloderinae</taxon>
        <taxon>Caenorhabditis</taxon>
    </lineage>
</organism>
<dbReference type="Gene3D" id="3.30.70.330">
    <property type="match status" value="1"/>
</dbReference>
<dbReference type="InterPro" id="IPR039119">
    <property type="entry name" value="ABT1/Esf2"/>
</dbReference>
<feature type="compositionally biased region" description="Basic residues" evidence="1">
    <location>
        <begin position="1"/>
        <end position="18"/>
    </location>
</feature>
<dbReference type="GO" id="GO:0003723">
    <property type="term" value="F:RNA binding"/>
    <property type="evidence" value="ECO:0007669"/>
    <property type="project" value="TreeGrafter"/>
</dbReference>
<name>A0A8R1DJB3_CAEJA</name>
<dbReference type="GO" id="GO:0005730">
    <property type="term" value="C:nucleolus"/>
    <property type="evidence" value="ECO:0007669"/>
    <property type="project" value="TreeGrafter"/>
</dbReference>
<evidence type="ECO:0000313" key="3">
    <source>
        <dbReference type="Proteomes" id="UP000005237"/>
    </source>
</evidence>
<evidence type="ECO:0008006" key="4">
    <source>
        <dbReference type="Google" id="ProtNLM"/>
    </source>
</evidence>
<feature type="compositionally biased region" description="Basic residues" evidence="1">
    <location>
        <begin position="242"/>
        <end position="252"/>
    </location>
</feature>
<dbReference type="PANTHER" id="PTHR12311:SF7">
    <property type="entry name" value="ACTIVATOR OF BASAL TRANSCRIPTION 1"/>
    <property type="match status" value="1"/>
</dbReference>
<keyword evidence="3" id="KW-1185">Reference proteome</keyword>
<dbReference type="GO" id="GO:0034462">
    <property type="term" value="P:small-subunit processome assembly"/>
    <property type="evidence" value="ECO:0007669"/>
    <property type="project" value="TreeGrafter"/>
</dbReference>
<sequence length="269" mass="31325">MAKVVKKTKKIVKKKAAKPVRIEEVKEEEEEVHMEPKPEEEEGVEDNEQDASGIAENSEIKTEDDVDETYEDPEQKQKKTGVVYFTMIPPKYNVARVREYFEKICPGQVGRIFLARNKHSKNPETKYAEGWMELKKKKIAKAIAEQIDNTPIGGKNKDPVSSMLWNIRYLSGFKWVHLMEQLQYEKEVEKRRMNVEVAQARRIAAHFEEQIEKGRHLKKLEARVKASGGKWDTFQRDVAQKKTLKTKGKKERSKSVNTKNSELMDMIFQ</sequence>
<dbReference type="AlphaFoldDB" id="A0A8R1DJB3"/>
<evidence type="ECO:0000256" key="1">
    <source>
        <dbReference type="SAM" id="MobiDB-lite"/>
    </source>
</evidence>